<proteinExistence type="predicted"/>
<name>A0AAQ3NKF9_VIGMU</name>
<evidence type="ECO:0000313" key="1">
    <source>
        <dbReference type="EMBL" id="WVZ11525.1"/>
    </source>
</evidence>
<dbReference type="EMBL" id="CP144696">
    <property type="protein sequence ID" value="WVZ11525.1"/>
    <property type="molecule type" value="Genomic_DNA"/>
</dbReference>
<dbReference type="Proteomes" id="UP001374535">
    <property type="component" value="Chromosome 5"/>
</dbReference>
<sequence>MRCHTTSSRQDSSSCVHASNILWTCLIPHQDNTLSLCMPFFSIVSSEHHLPYCGSRGCRQTNGNHLVLVSRWILKLWVEKLIKMLWLYHFDCRTNVNKPLSDHIDGYFYRTFTSTFSASTLQHPQPIVLDSELNIHHILVMFL</sequence>
<dbReference type="AlphaFoldDB" id="A0AAQ3NKF9"/>
<evidence type="ECO:0000313" key="2">
    <source>
        <dbReference type="Proteomes" id="UP001374535"/>
    </source>
</evidence>
<reference evidence="1 2" key="1">
    <citation type="journal article" date="2023" name="Life. Sci Alliance">
        <title>Evolutionary insights into 3D genome organization and epigenetic landscape of Vigna mungo.</title>
        <authorList>
            <person name="Junaid A."/>
            <person name="Singh B."/>
            <person name="Bhatia S."/>
        </authorList>
    </citation>
    <scope>NUCLEOTIDE SEQUENCE [LARGE SCALE GENOMIC DNA]</scope>
    <source>
        <strain evidence="1">Urdbean</strain>
    </source>
</reference>
<organism evidence="1 2">
    <name type="scientific">Vigna mungo</name>
    <name type="common">Black gram</name>
    <name type="synonym">Phaseolus mungo</name>
    <dbReference type="NCBI Taxonomy" id="3915"/>
    <lineage>
        <taxon>Eukaryota</taxon>
        <taxon>Viridiplantae</taxon>
        <taxon>Streptophyta</taxon>
        <taxon>Embryophyta</taxon>
        <taxon>Tracheophyta</taxon>
        <taxon>Spermatophyta</taxon>
        <taxon>Magnoliopsida</taxon>
        <taxon>eudicotyledons</taxon>
        <taxon>Gunneridae</taxon>
        <taxon>Pentapetalae</taxon>
        <taxon>rosids</taxon>
        <taxon>fabids</taxon>
        <taxon>Fabales</taxon>
        <taxon>Fabaceae</taxon>
        <taxon>Papilionoideae</taxon>
        <taxon>50 kb inversion clade</taxon>
        <taxon>NPAAA clade</taxon>
        <taxon>indigoferoid/millettioid clade</taxon>
        <taxon>Phaseoleae</taxon>
        <taxon>Vigna</taxon>
    </lineage>
</organism>
<protein>
    <submittedName>
        <fullName evidence="1">Uncharacterized protein</fullName>
    </submittedName>
</protein>
<accession>A0AAQ3NKF9</accession>
<gene>
    <name evidence="1" type="ORF">V8G54_016055</name>
</gene>
<keyword evidence="2" id="KW-1185">Reference proteome</keyword>